<accession>A0A923PN17</accession>
<dbReference type="PANTHER" id="PTHR42830:SF1">
    <property type="entry name" value="OSMOTICALLY INDUCIBLE FAMILY PROTEIN"/>
    <property type="match status" value="1"/>
</dbReference>
<gene>
    <name evidence="2" type="ORF">H9S92_14695</name>
</gene>
<dbReference type="InterPro" id="IPR052707">
    <property type="entry name" value="OsmC_Ohr_Peroxiredoxin"/>
</dbReference>
<dbReference type="InterPro" id="IPR003718">
    <property type="entry name" value="OsmC/Ohr_fam"/>
</dbReference>
<dbReference type="GO" id="GO:0006979">
    <property type="term" value="P:response to oxidative stress"/>
    <property type="evidence" value="ECO:0007669"/>
    <property type="project" value="InterPro"/>
</dbReference>
<dbReference type="InterPro" id="IPR036102">
    <property type="entry name" value="OsmC/Ohrsf"/>
</dbReference>
<keyword evidence="3" id="KW-1185">Reference proteome</keyword>
<evidence type="ECO:0000313" key="2">
    <source>
        <dbReference type="EMBL" id="MBC6995420.1"/>
    </source>
</evidence>
<dbReference type="Gene3D" id="3.30.300.20">
    <property type="match status" value="1"/>
</dbReference>
<dbReference type="NCBIfam" id="TIGR03562">
    <property type="entry name" value="osmo_induc_OsmC"/>
    <property type="match status" value="1"/>
</dbReference>
<dbReference type="GO" id="GO:0004601">
    <property type="term" value="F:peroxidase activity"/>
    <property type="evidence" value="ECO:0007669"/>
    <property type="project" value="InterPro"/>
</dbReference>
<organism evidence="2 3">
    <name type="scientific">Neolewinella lacunae</name>
    <dbReference type="NCBI Taxonomy" id="1517758"/>
    <lineage>
        <taxon>Bacteria</taxon>
        <taxon>Pseudomonadati</taxon>
        <taxon>Bacteroidota</taxon>
        <taxon>Saprospiria</taxon>
        <taxon>Saprospirales</taxon>
        <taxon>Lewinellaceae</taxon>
        <taxon>Neolewinella</taxon>
    </lineage>
</organism>
<evidence type="ECO:0000256" key="1">
    <source>
        <dbReference type="SAM" id="MobiDB-lite"/>
    </source>
</evidence>
<dbReference type="Pfam" id="PF02566">
    <property type="entry name" value="OsmC"/>
    <property type="match status" value="1"/>
</dbReference>
<comment type="caution">
    <text evidence="2">The sequence shown here is derived from an EMBL/GenBank/DDBJ whole genome shotgun (WGS) entry which is preliminary data.</text>
</comment>
<dbReference type="EMBL" id="JACSIT010000136">
    <property type="protein sequence ID" value="MBC6995420.1"/>
    <property type="molecule type" value="Genomic_DNA"/>
</dbReference>
<dbReference type="RefSeq" id="WP_187467458.1">
    <property type="nucleotide sequence ID" value="NZ_JACSIT010000136.1"/>
</dbReference>
<dbReference type="AlphaFoldDB" id="A0A923PN17"/>
<dbReference type="SUPFAM" id="SSF82784">
    <property type="entry name" value="OsmC-like"/>
    <property type="match status" value="1"/>
</dbReference>
<evidence type="ECO:0000313" key="3">
    <source>
        <dbReference type="Proteomes" id="UP000650081"/>
    </source>
</evidence>
<dbReference type="InterPro" id="IPR015946">
    <property type="entry name" value="KH_dom-like_a/b"/>
</dbReference>
<name>A0A923PN17_9BACT</name>
<sequence>MKRTATADWQGTVKDGKGTLTTKSKTLNQHNYSFHSRFEDGAGTNPEELIAAAHAGCFTMALSNMLTEAGHTPGKLHTECAVDFQNLTIVGSHLTVTAEVPGIEAEEFDGIIQKAKENCPISKVLNTEITMEYTLENA</sequence>
<dbReference type="InterPro" id="IPR019904">
    <property type="entry name" value="Peroxiredoxin_OsmC"/>
</dbReference>
<dbReference type="Proteomes" id="UP000650081">
    <property type="component" value="Unassembled WGS sequence"/>
</dbReference>
<proteinExistence type="predicted"/>
<reference evidence="2" key="1">
    <citation type="submission" date="2020-08" db="EMBL/GenBank/DDBJ databases">
        <title>Lewinella bacteria from marine environments.</title>
        <authorList>
            <person name="Zhong Y."/>
        </authorList>
    </citation>
    <scope>NUCLEOTIDE SEQUENCE</scope>
    <source>
        <strain evidence="2">KCTC 42187</strain>
    </source>
</reference>
<feature type="region of interest" description="Disordered" evidence="1">
    <location>
        <begin position="1"/>
        <end position="22"/>
    </location>
</feature>
<dbReference type="PANTHER" id="PTHR42830">
    <property type="entry name" value="OSMOTICALLY INDUCIBLE FAMILY PROTEIN"/>
    <property type="match status" value="1"/>
</dbReference>
<protein>
    <submittedName>
        <fullName evidence="2">OsmC family protein</fullName>
    </submittedName>
</protein>